<reference evidence="4" key="1">
    <citation type="journal article" date="2019" name="Int. J. Syst. Evol. Microbiol.">
        <title>The Global Catalogue of Microorganisms (GCM) 10K type strain sequencing project: providing services to taxonomists for standard genome sequencing and annotation.</title>
        <authorList>
            <consortium name="The Broad Institute Genomics Platform"/>
            <consortium name="The Broad Institute Genome Sequencing Center for Infectious Disease"/>
            <person name="Wu L."/>
            <person name="Ma J."/>
        </authorList>
    </citation>
    <scope>NUCLEOTIDE SEQUENCE [LARGE SCALE GENOMIC DNA]</scope>
    <source>
        <strain evidence="4">JCM 14326</strain>
    </source>
</reference>
<organism evidence="3 4">
    <name type="scientific">Myceligenerans crystallogenes</name>
    <dbReference type="NCBI Taxonomy" id="316335"/>
    <lineage>
        <taxon>Bacteria</taxon>
        <taxon>Bacillati</taxon>
        <taxon>Actinomycetota</taxon>
        <taxon>Actinomycetes</taxon>
        <taxon>Micrococcales</taxon>
        <taxon>Promicromonosporaceae</taxon>
        <taxon>Myceligenerans</taxon>
    </lineage>
</organism>
<evidence type="ECO:0000259" key="2">
    <source>
        <dbReference type="Pfam" id="PF12697"/>
    </source>
</evidence>
<keyword evidence="4" id="KW-1185">Reference proteome</keyword>
<evidence type="ECO:0000313" key="4">
    <source>
        <dbReference type="Proteomes" id="UP001501094"/>
    </source>
</evidence>
<dbReference type="InterPro" id="IPR029058">
    <property type="entry name" value="AB_hydrolase_fold"/>
</dbReference>
<dbReference type="RefSeq" id="WP_344103462.1">
    <property type="nucleotide sequence ID" value="NZ_BAAANL010000005.1"/>
</dbReference>
<protein>
    <recommendedName>
        <fullName evidence="2">AB hydrolase-1 domain-containing protein</fullName>
    </recommendedName>
</protein>
<feature type="region of interest" description="Disordered" evidence="1">
    <location>
        <begin position="244"/>
        <end position="273"/>
    </location>
</feature>
<proteinExistence type="predicted"/>
<dbReference type="SUPFAM" id="SSF53474">
    <property type="entry name" value="alpha/beta-Hydrolases"/>
    <property type="match status" value="1"/>
</dbReference>
<evidence type="ECO:0000313" key="3">
    <source>
        <dbReference type="EMBL" id="GAA1866457.1"/>
    </source>
</evidence>
<evidence type="ECO:0000256" key="1">
    <source>
        <dbReference type="SAM" id="MobiDB-lite"/>
    </source>
</evidence>
<dbReference type="EMBL" id="BAAANL010000005">
    <property type="protein sequence ID" value="GAA1866457.1"/>
    <property type="molecule type" value="Genomic_DNA"/>
</dbReference>
<dbReference type="InterPro" id="IPR000073">
    <property type="entry name" value="AB_hydrolase_1"/>
</dbReference>
<accession>A0ABN2NF00</accession>
<sequence length="273" mass="29816">MSVHVRVLPGLAGTPAIWEQTLAELARIRPDVTAQVADVPWHAEAGQAWAEPGWDPQQATSRLVRSGEVLVAHSFAASLTLAHLCARGVVQPRAVVLVSPFYRATAREFTWPTLEHFLTRFDEFLETGLVAQASHEIDPEIRIAMARFVRDRMGAYGWMAFMSAYLATPALDLAAATVPVHVVYGTQDRVAPPADAVTLAGLLPRAVLHPFEAADHFPMTADPARTAAVVREAIEASEHRTVVHHPAPHTPHGAVRPQPPVPQGRRQPRKELT</sequence>
<gene>
    <name evidence="3" type="ORF">GCM10009751_25750</name>
</gene>
<dbReference type="Gene3D" id="3.40.50.1820">
    <property type="entry name" value="alpha/beta hydrolase"/>
    <property type="match status" value="1"/>
</dbReference>
<dbReference type="Pfam" id="PF12697">
    <property type="entry name" value="Abhydrolase_6"/>
    <property type="match status" value="1"/>
</dbReference>
<feature type="domain" description="AB hydrolase-1" evidence="2">
    <location>
        <begin position="8"/>
        <end position="228"/>
    </location>
</feature>
<name>A0ABN2NF00_9MICO</name>
<comment type="caution">
    <text evidence="3">The sequence shown here is derived from an EMBL/GenBank/DDBJ whole genome shotgun (WGS) entry which is preliminary data.</text>
</comment>
<dbReference type="Proteomes" id="UP001501094">
    <property type="component" value="Unassembled WGS sequence"/>
</dbReference>